<dbReference type="InterPro" id="IPR012938">
    <property type="entry name" value="Glc/Sorbosone_DH"/>
</dbReference>
<evidence type="ECO:0000313" key="3">
    <source>
        <dbReference type="EMBL" id="MDT0444398.1"/>
    </source>
</evidence>
<feature type="domain" description="Glucose/Sorbosone dehydrogenase" evidence="2">
    <location>
        <begin position="62"/>
        <end position="393"/>
    </location>
</feature>
<reference evidence="4" key="1">
    <citation type="submission" date="2023-07" db="EMBL/GenBank/DDBJ databases">
        <title>30 novel species of actinomycetes from the DSMZ collection.</title>
        <authorList>
            <person name="Nouioui I."/>
        </authorList>
    </citation>
    <scope>NUCLEOTIDE SEQUENCE [LARGE SCALE GENOMIC DNA]</scope>
    <source>
        <strain evidence="4">DSM 41886</strain>
    </source>
</reference>
<sequence>MPRRRTGRLLAALALTVPIPLALTGWTAGASDDPGQEPPARAAALPLDELAASATQVASGLARPTAVAAPDDGSGRLFITEKAGTVRAYDPEGGLAAEPLLDIGDRVDNSGNERGLLGIATPPDFAGSGQVYLAYTALPDGAVTLARHDLADGGHEVLLTQEHAQYANHNGGQLAFGSDGHLYFGIGDGGGAGDPAGNGQRTDTLLGKILRLDVSATCGELAYCIPEDNPLAGVEGARGEIWSYGLRNPWRFSFDPADGSLWIGDVGQGGQEEIDHIGADEGGANFGWSCREGLEEFNPDQCAPDAELTDPVFTYPTSVEGCAVIGGHVYRGAEFADLAEGTYVATDYCSNTVWGLRQAEDGSYESATIGEFPTQVTAFGATPEGELYVVNDLPGGLHRVTFSAADAEG</sequence>
<gene>
    <name evidence="3" type="ORF">RM779_17600</name>
</gene>
<evidence type="ECO:0000256" key="1">
    <source>
        <dbReference type="SAM" id="SignalP"/>
    </source>
</evidence>
<comment type="caution">
    <text evidence="3">The sequence shown here is derived from an EMBL/GenBank/DDBJ whole genome shotgun (WGS) entry which is preliminary data.</text>
</comment>
<dbReference type="PANTHER" id="PTHR19328:SF75">
    <property type="entry name" value="ALDOSE SUGAR DEHYDROGENASE YLII"/>
    <property type="match status" value="1"/>
</dbReference>
<dbReference type="PANTHER" id="PTHR19328">
    <property type="entry name" value="HEDGEHOG-INTERACTING PROTEIN"/>
    <property type="match status" value="1"/>
</dbReference>
<dbReference type="Proteomes" id="UP001183615">
    <property type="component" value="Unassembled WGS sequence"/>
</dbReference>
<accession>A0ABU2S601</accession>
<evidence type="ECO:0000259" key="2">
    <source>
        <dbReference type="Pfam" id="PF07995"/>
    </source>
</evidence>
<dbReference type="RefSeq" id="WP_311618664.1">
    <property type="nucleotide sequence ID" value="NZ_JAVREV010000009.1"/>
</dbReference>
<proteinExistence type="predicted"/>
<dbReference type="Gene3D" id="2.120.10.30">
    <property type="entry name" value="TolB, C-terminal domain"/>
    <property type="match status" value="1"/>
</dbReference>
<dbReference type="EMBL" id="JAVREV010000009">
    <property type="protein sequence ID" value="MDT0444398.1"/>
    <property type="molecule type" value="Genomic_DNA"/>
</dbReference>
<dbReference type="InterPro" id="IPR011041">
    <property type="entry name" value="Quinoprot_gluc/sorb_DH_b-prop"/>
</dbReference>
<protein>
    <submittedName>
        <fullName evidence="3">PQQ-dependent sugar dehydrogenase</fullName>
    </submittedName>
</protein>
<dbReference type="InterPro" id="IPR011042">
    <property type="entry name" value="6-blade_b-propeller_TolB-like"/>
</dbReference>
<dbReference type="SUPFAM" id="SSF50952">
    <property type="entry name" value="Soluble quinoprotein glucose dehydrogenase"/>
    <property type="match status" value="1"/>
</dbReference>
<feature type="chain" id="PRO_5045213195" evidence="1">
    <location>
        <begin position="31"/>
        <end position="409"/>
    </location>
</feature>
<feature type="signal peptide" evidence="1">
    <location>
        <begin position="1"/>
        <end position="30"/>
    </location>
</feature>
<organism evidence="3 4">
    <name type="scientific">Streptomyces johnsoniae</name>
    <dbReference type="NCBI Taxonomy" id="3075532"/>
    <lineage>
        <taxon>Bacteria</taxon>
        <taxon>Bacillati</taxon>
        <taxon>Actinomycetota</taxon>
        <taxon>Actinomycetes</taxon>
        <taxon>Kitasatosporales</taxon>
        <taxon>Streptomycetaceae</taxon>
        <taxon>Streptomyces</taxon>
    </lineage>
</organism>
<dbReference type="Pfam" id="PF07995">
    <property type="entry name" value="GSDH"/>
    <property type="match status" value="1"/>
</dbReference>
<keyword evidence="1" id="KW-0732">Signal</keyword>
<name>A0ABU2S601_9ACTN</name>
<keyword evidence="4" id="KW-1185">Reference proteome</keyword>
<evidence type="ECO:0000313" key="4">
    <source>
        <dbReference type="Proteomes" id="UP001183615"/>
    </source>
</evidence>